<gene>
    <name evidence="1" type="ORF">TM35_000212670</name>
</gene>
<dbReference type="AlphaFoldDB" id="A0A1X0NST0"/>
<dbReference type="EMBL" id="NBCO01000021">
    <property type="protein sequence ID" value="ORC87661.1"/>
    <property type="molecule type" value="Genomic_DNA"/>
</dbReference>
<evidence type="ECO:0000313" key="1">
    <source>
        <dbReference type="EMBL" id="ORC87661.1"/>
    </source>
</evidence>
<dbReference type="RefSeq" id="XP_028881727.1">
    <property type="nucleotide sequence ID" value="XM_029027117.1"/>
</dbReference>
<keyword evidence="2" id="KW-1185">Reference proteome</keyword>
<dbReference type="OrthoDB" id="238669at2759"/>
<protein>
    <submittedName>
        <fullName evidence="1">Uncharacterized protein</fullName>
    </submittedName>
</protein>
<name>A0A1X0NST0_9TRYP</name>
<proteinExistence type="predicted"/>
<organism evidence="1 2">
    <name type="scientific">Trypanosoma theileri</name>
    <dbReference type="NCBI Taxonomy" id="67003"/>
    <lineage>
        <taxon>Eukaryota</taxon>
        <taxon>Discoba</taxon>
        <taxon>Euglenozoa</taxon>
        <taxon>Kinetoplastea</taxon>
        <taxon>Metakinetoplastina</taxon>
        <taxon>Trypanosomatida</taxon>
        <taxon>Trypanosomatidae</taxon>
        <taxon>Trypanosoma</taxon>
    </lineage>
</organism>
<sequence>MGQKPSLNETLHQCVYGRDKEGVAQIFRDHASDINSSVLDDKIYYQLILQQWDSDTLCRFAKLANDDQLAILIAGAVLHSHVVPLAPLFELMRDRERTIEQHQLKHLFLAVCERENMDAVRVFIDNKCYDPSDARPIRAVVRAQLNKSRVNEELLEMILSAHPQQIDNVQSIRTKYLSDAKNDEVRKVIDNHLFKYVP</sequence>
<dbReference type="VEuPathDB" id="TriTrypDB:TM35_000212670"/>
<dbReference type="GeneID" id="39986897"/>
<dbReference type="Proteomes" id="UP000192257">
    <property type="component" value="Unassembled WGS sequence"/>
</dbReference>
<accession>A0A1X0NST0</accession>
<comment type="caution">
    <text evidence="1">The sequence shown here is derived from an EMBL/GenBank/DDBJ whole genome shotgun (WGS) entry which is preliminary data.</text>
</comment>
<reference evidence="1 2" key="1">
    <citation type="submission" date="2017-03" db="EMBL/GenBank/DDBJ databases">
        <title>An alternative strategy for trypanosome survival in the mammalian bloodstream revealed through genome and transcriptome analysis of the ubiquitous bovine parasite Trypanosoma (Megatrypanum) theileri.</title>
        <authorList>
            <person name="Kelly S."/>
            <person name="Ivens A."/>
            <person name="Mott A."/>
            <person name="O'Neill E."/>
            <person name="Emms D."/>
            <person name="Macleod O."/>
            <person name="Voorheis P."/>
            <person name="Matthews J."/>
            <person name="Matthews K."/>
            <person name="Carrington M."/>
        </authorList>
    </citation>
    <scope>NUCLEOTIDE SEQUENCE [LARGE SCALE GENOMIC DNA]</scope>
    <source>
        <strain evidence="1">Edinburgh</strain>
    </source>
</reference>
<evidence type="ECO:0000313" key="2">
    <source>
        <dbReference type="Proteomes" id="UP000192257"/>
    </source>
</evidence>